<name>A0A848LPA2_9BACT</name>
<evidence type="ECO:0000259" key="1">
    <source>
        <dbReference type="Pfam" id="PF09423"/>
    </source>
</evidence>
<dbReference type="SUPFAM" id="SSF56300">
    <property type="entry name" value="Metallo-dependent phosphatases"/>
    <property type="match status" value="2"/>
</dbReference>
<dbReference type="RefSeq" id="WP_169348736.1">
    <property type="nucleotide sequence ID" value="NZ_JABBJJ010000186.1"/>
</dbReference>
<organism evidence="3 4">
    <name type="scientific">Pyxidicoccus fallax</name>
    <dbReference type="NCBI Taxonomy" id="394095"/>
    <lineage>
        <taxon>Bacteria</taxon>
        <taxon>Pseudomonadati</taxon>
        <taxon>Myxococcota</taxon>
        <taxon>Myxococcia</taxon>
        <taxon>Myxococcales</taxon>
        <taxon>Cystobacterineae</taxon>
        <taxon>Myxococcaceae</taxon>
        <taxon>Pyxidicoccus</taxon>
    </lineage>
</organism>
<evidence type="ECO:0000313" key="3">
    <source>
        <dbReference type="EMBL" id="NMO19490.1"/>
    </source>
</evidence>
<dbReference type="Pfam" id="PF09423">
    <property type="entry name" value="PhoD"/>
    <property type="match status" value="2"/>
</dbReference>
<dbReference type="PROSITE" id="PS51257">
    <property type="entry name" value="PROKAR_LIPOPROTEIN"/>
    <property type="match status" value="1"/>
</dbReference>
<reference evidence="3 4" key="1">
    <citation type="submission" date="2020-04" db="EMBL/GenBank/DDBJ databases">
        <title>Draft genome of Pyxidicoccus fallax type strain.</title>
        <authorList>
            <person name="Whitworth D.E."/>
        </authorList>
    </citation>
    <scope>NUCLEOTIDE SEQUENCE [LARGE SCALE GENOMIC DNA]</scope>
    <source>
        <strain evidence="3 4">DSM 14698</strain>
    </source>
</reference>
<dbReference type="InterPro" id="IPR029052">
    <property type="entry name" value="Metallo-depent_PP-like"/>
</dbReference>
<dbReference type="InterPro" id="IPR032093">
    <property type="entry name" value="PhoD_N"/>
</dbReference>
<dbReference type="InterPro" id="IPR052900">
    <property type="entry name" value="Phospholipid_Metab_Enz"/>
</dbReference>
<dbReference type="PANTHER" id="PTHR43606">
    <property type="entry name" value="PHOSPHATASE, PUTATIVE (AFU_ORTHOLOGUE AFUA_6G08710)-RELATED"/>
    <property type="match status" value="1"/>
</dbReference>
<accession>A0A848LPA2</accession>
<dbReference type="PROSITE" id="PS51318">
    <property type="entry name" value="TAT"/>
    <property type="match status" value="1"/>
</dbReference>
<dbReference type="PANTHER" id="PTHR43606:SF2">
    <property type="entry name" value="ALKALINE PHOSPHATASE FAMILY PROTEIN (AFU_ORTHOLOGUE AFUA_5G03860)"/>
    <property type="match status" value="1"/>
</dbReference>
<proteinExistence type="predicted"/>
<dbReference type="Proteomes" id="UP000518300">
    <property type="component" value="Unassembled WGS sequence"/>
</dbReference>
<dbReference type="Gene3D" id="3.60.21.70">
    <property type="entry name" value="PhoD-like phosphatase"/>
    <property type="match status" value="2"/>
</dbReference>
<keyword evidence="4" id="KW-1185">Reference proteome</keyword>
<dbReference type="AlphaFoldDB" id="A0A848LPA2"/>
<dbReference type="Gene3D" id="2.60.40.380">
    <property type="entry name" value="Purple acid phosphatase-like, N-terminal"/>
    <property type="match status" value="1"/>
</dbReference>
<dbReference type="InterPro" id="IPR006311">
    <property type="entry name" value="TAT_signal"/>
</dbReference>
<dbReference type="EMBL" id="JABBJJ010000186">
    <property type="protein sequence ID" value="NMO19490.1"/>
    <property type="molecule type" value="Genomic_DNA"/>
</dbReference>
<feature type="domain" description="PhoD-like phosphatase metallophosphatase" evidence="1">
    <location>
        <begin position="150"/>
        <end position="349"/>
    </location>
</feature>
<sequence>MFDQFKRRSFLQAVVAVAASTAFGCSDDENGTAPSDDRAKYFPQSVASGDPRADSVVLWVRAVDPDNASANTQVRLEVSTGEDFATLVLNEQFSALAQHDHALKVKVTGLSARTTYYYRFTFEKNGQKFTSATGRTRTAPAAGADVPVKFAFASCQDYIGRYFNAWQRLLQLDPDLDFIVFLGDYIYETTGDASFQSANGLRTVVFSEPEKALRMGTGLRAFYAANAVSNYRDLYKNLRKDEVIQRVHERYPFIVMWDDHEFSDDCFGATATYTDGLTDEKQEERRRNAEQAFFEYIPLDTANSSAGAVAIPEQKDLYPNTRIYRDFDFGKNLKLVVTDFRTYRPDHLIPEDAYPGTVALTEEEMRAALPALPAAVQPAVQGILVAPTFAYVNIDDAAYAQYKQGLLGAYVQQAMQAGLTQEQAGAKAGAMVKGNLSLFYVNQVVPAINPARRAAGLAPLELISAEGAKRGISYAHMGKAGLFGIQGSRYIVIKPTFDLFATVKYLLAQAGTPPQNPQNALGDAQRAWFQQSVRADNTWKVIVSSVSLTSMVFNLEGKTDIPDASLRQQFYFNVDQWDGFPTEKQALLGYLRGAGVKNPLFISGDIHASFASVEQGVPTLTAPAISSGSIKELAGTALLGAGYGSQTSVYNYIVNELEKTMTAAHPGMRFADGDAHGFVTVEVKADEALATFHLVPSSEIAKDYTLRADSELEAKFTTKQFRIQNSDITAI</sequence>
<comment type="caution">
    <text evidence="3">The sequence shown here is derived from an EMBL/GenBank/DDBJ whole genome shotgun (WGS) entry which is preliminary data.</text>
</comment>
<dbReference type="CDD" id="cd07389">
    <property type="entry name" value="MPP_PhoD"/>
    <property type="match status" value="1"/>
</dbReference>
<evidence type="ECO:0000259" key="2">
    <source>
        <dbReference type="Pfam" id="PF16655"/>
    </source>
</evidence>
<dbReference type="Pfam" id="PF16655">
    <property type="entry name" value="PhoD_N"/>
    <property type="match status" value="1"/>
</dbReference>
<feature type="domain" description="Phospholipase D N-terminal" evidence="2">
    <location>
        <begin position="45"/>
        <end position="138"/>
    </location>
</feature>
<gene>
    <name evidence="3" type="ORF">HG543_32140</name>
</gene>
<dbReference type="InterPro" id="IPR018946">
    <property type="entry name" value="PhoD-like_MPP"/>
</dbReference>
<protein>
    <submittedName>
        <fullName evidence="3">Metallophosphatase</fullName>
    </submittedName>
</protein>
<feature type="domain" description="PhoD-like phosphatase metallophosphatase" evidence="1">
    <location>
        <begin position="517"/>
        <end position="690"/>
    </location>
</feature>
<dbReference type="InterPro" id="IPR038607">
    <property type="entry name" value="PhoD-like_sf"/>
</dbReference>
<evidence type="ECO:0000313" key="4">
    <source>
        <dbReference type="Proteomes" id="UP000518300"/>
    </source>
</evidence>